<evidence type="ECO:0000313" key="10">
    <source>
        <dbReference type="EMBL" id="MBM7634396.1"/>
    </source>
</evidence>
<dbReference type="NCBIfam" id="TIGR00066">
    <property type="entry name" value="g_glut_trans"/>
    <property type="match status" value="1"/>
</dbReference>
<keyword evidence="6 9" id="KW-0865">Zymogen</keyword>
<evidence type="ECO:0000256" key="4">
    <source>
        <dbReference type="ARBA" id="ARBA00022679"/>
    </source>
</evidence>
<dbReference type="SUPFAM" id="SSF56235">
    <property type="entry name" value="N-terminal nucleophile aminohydrolases (Ntn hydrolases)"/>
    <property type="match status" value="1"/>
</dbReference>
<evidence type="ECO:0000256" key="9">
    <source>
        <dbReference type="RuleBase" id="RU368036"/>
    </source>
</evidence>
<comment type="catalytic activity">
    <reaction evidence="8 9">
        <text>an N-terminal (5-L-glutamyl)-[peptide] + an alpha-amino acid = 5-L-glutamyl amino acid + an N-terminal L-alpha-aminoacyl-[peptide]</text>
        <dbReference type="Rhea" id="RHEA:23904"/>
        <dbReference type="Rhea" id="RHEA-COMP:9780"/>
        <dbReference type="Rhea" id="RHEA-COMP:9795"/>
        <dbReference type="ChEBI" id="CHEBI:77644"/>
        <dbReference type="ChEBI" id="CHEBI:78597"/>
        <dbReference type="ChEBI" id="CHEBI:78599"/>
        <dbReference type="ChEBI" id="CHEBI:78608"/>
        <dbReference type="EC" id="2.3.2.2"/>
    </reaction>
</comment>
<dbReference type="EMBL" id="JAFBEC010000012">
    <property type="protein sequence ID" value="MBM7634396.1"/>
    <property type="molecule type" value="Genomic_DNA"/>
</dbReference>
<comment type="subunit">
    <text evidence="9">This enzyme consists of two polypeptide chains, which are synthesized in precursor form from a single polypeptide.</text>
</comment>
<keyword evidence="9" id="KW-0317">Glutathione biosynthesis</keyword>
<dbReference type="PANTHER" id="PTHR43199">
    <property type="entry name" value="GLUTATHIONE HYDROLASE"/>
    <property type="match status" value="1"/>
</dbReference>
<comment type="pathway">
    <text evidence="9">Sulfur metabolism; glutathione metabolism.</text>
</comment>
<sequence length="548" mass="60383">MSSSRNQSLFVVCLLLIAVLLLFINSLDTDQERQATDYDALEVENQKKSPGFGVATDNPEATAIGMDILNQGGNAIDAAIAVSYSLGVLEPQASGIGGGGVMLVHPAGESPVAYDYREVAPDQEEIPDSRIGVPGFVLGMDTVHEEYGSWSMNRLLDPAIQLAGDGVEVSYSLHSHLQNAYNYIEPEAAEQFYPNERAIDVGDTLKQEDLQETLKLIQEEGPSAFYKGKIGDNIALHTNSIDRHDLANYNVDVVEPVQATFSDFDVYAAPPPAGGTMLLHSLQMAEELSIDRWSDQSAEFMKWTGAITRKAYQDRVQMIGDPRFVDIPLNEILEEEYAEDLANDISLKAEDEEFPTDLEGGEKDGNTTHFVIVDQDGTMVSATNTLSSFFGSGKYVDGFFLNNQLDNFSVSATSPNRYEPNKRPISYISPTILAKDDYPIIGIGSSGGRRITSTLTQVLVRHLMFEQPIEEAIEENRSYYDLHNPTIQIEGRLSTNVSESLEEDGYTIDNSRNAVHFGAVQSLIVDYNENTIKGGADPRRFGEWDSRS</sequence>
<dbReference type="Pfam" id="PF01019">
    <property type="entry name" value="G_glu_transpept"/>
    <property type="match status" value="1"/>
</dbReference>
<dbReference type="Gene3D" id="1.10.246.130">
    <property type="match status" value="1"/>
</dbReference>
<dbReference type="InterPro" id="IPR000101">
    <property type="entry name" value="GGT_peptidase"/>
</dbReference>
<keyword evidence="11" id="KW-1185">Reference proteome</keyword>
<evidence type="ECO:0000256" key="5">
    <source>
        <dbReference type="ARBA" id="ARBA00022801"/>
    </source>
</evidence>
<dbReference type="Gene3D" id="3.60.20.40">
    <property type="match status" value="1"/>
</dbReference>
<evidence type="ECO:0000256" key="7">
    <source>
        <dbReference type="ARBA" id="ARBA00023315"/>
    </source>
</evidence>
<dbReference type="GO" id="GO:0036374">
    <property type="term" value="F:glutathione hydrolase activity"/>
    <property type="evidence" value="ECO:0007669"/>
    <property type="project" value="UniProtKB-EC"/>
</dbReference>
<evidence type="ECO:0000256" key="3">
    <source>
        <dbReference type="ARBA" id="ARBA00009381"/>
    </source>
</evidence>
<comment type="catalytic activity">
    <reaction evidence="2 9">
        <text>glutathione + H2O = L-cysteinylglycine + L-glutamate</text>
        <dbReference type="Rhea" id="RHEA:28807"/>
        <dbReference type="ChEBI" id="CHEBI:15377"/>
        <dbReference type="ChEBI" id="CHEBI:29985"/>
        <dbReference type="ChEBI" id="CHEBI:57925"/>
        <dbReference type="ChEBI" id="CHEBI:61694"/>
        <dbReference type="EC" id="3.4.19.13"/>
    </reaction>
</comment>
<evidence type="ECO:0000256" key="8">
    <source>
        <dbReference type="ARBA" id="ARBA00047417"/>
    </source>
</evidence>
<evidence type="ECO:0000256" key="6">
    <source>
        <dbReference type="ARBA" id="ARBA00023145"/>
    </source>
</evidence>
<gene>
    <name evidence="10" type="ORF">JOD17_003502</name>
</gene>
<reference evidence="10 11" key="1">
    <citation type="submission" date="2021-01" db="EMBL/GenBank/DDBJ databases">
        <title>Genomic Encyclopedia of Type Strains, Phase IV (KMG-IV): sequencing the most valuable type-strain genomes for metagenomic binning, comparative biology and taxonomic classification.</title>
        <authorList>
            <person name="Goeker M."/>
        </authorList>
    </citation>
    <scope>NUCLEOTIDE SEQUENCE [LARGE SCALE GENOMIC DNA]</scope>
    <source>
        <strain evidence="10 11">DSM 25540</strain>
    </source>
</reference>
<keyword evidence="7 9" id="KW-0012">Acyltransferase</keyword>
<dbReference type="GO" id="GO:0103068">
    <property type="term" value="F:leukotriene C4 gamma-glutamyl transferase activity"/>
    <property type="evidence" value="ECO:0007669"/>
    <property type="project" value="UniProtKB-EC"/>
</dbReference>
<accession>A0ABS2PH25</accession>
<comment type="caution">
    <text evidence="10">The sequence shown here is derived from an EMBL/GenBank/DDBJ whole genome shotgun (WGS) entry which is preliminary data.</text>
</comment>
<dbReference type="InterPro" id="IPR043137">
    <property type="entry name" value="GGT_ssub_C"/>
</dbReference>
<protein>
    <recommendedName>
        <fullName evidence="9">Glutathione hydrolase proenzyme</fullName>
        <ecNumber evidence="9">2.3.2.2</ecNumber>
        <ecNumber evidence="9">3.4.19.13</ecNumber>
    </recommendedName>
    <component>
        <recommendedName>
            <fullName evidence="9">Glutathione hydrolase large chain</fullName>
        </recommendedName>
    </component>
    <component>
        <recommendedName>
            <fullName evidence="9">Glutathione hydrolase small chain</fullName>
        </recommendedName>
    </component>
</protein>
<dbReference type="PANTHER" id="PTHR43199:SF1">
    <property type="entry name" value="GLUTATHIONE HYDROLASE PROENZYME"/>
    <property type="match status" value="1"/>
</dbReference>
<dbReference type="Proteomes" id="UP000741863">
    <property type="component" value="Unassembled WGS sequence"/>
</dbReference>
<dbReference type="EC" id="2.3.2.2" evidence="9"/>
<proteinExistence type="inferred from homology"/>
<keyword evidence="5 9" id="KW-0378">Hydrolase</keyword>
<evidence type="ECO:0000256" key="2">
    <source>
        <dbReference type="ARBA" id="ARBA00001089"/>
    </source>
</evidence>
<dbReference type="PRINTS" id="PR01210">
    <property type="entry name" value="GGTRANSPTASE"/>
</dbReference>
<keyword evidence="4 9" id="KW-0808">Transferase</keyword>
<evidence type="ECO:0000313" key="11">
    <source>
        <dbReference type="Proteomes" id="UP000741863"/>
    </source>
</evidence>
<dbReference type="InterPro" id="IPR029055">
    <property type="entry name" value="Ntn_hydrolases_N"/>
</dbReference>
<dbReference type="InterPro" id="IPR051792">
    <property type="entry name" value="GGT_bact"/>
</dbReference>
<comment type="PTM">
    <text evidence="9">Cleaved by autocatalysis into a large and a small subunit.</text>
</comment>
<evidence type="ECO:0000256" key="1">
    <source>
        <dbReference type="ARBA" id="ARBA00001049"/>
    </source>
</evidence>
<dbReference type="InterPro" id="IPR043138">
    <property type="entry name" value="GGT_lsub"/>
</dbReference>
<comment type="catalytic activity">
    <reaction evidence="1 9">
        <text>an S-substituted glutathione + H2O = an S-substituted L-cysteinylglycine + L-glutamate</text>
        <dbReference type="Rhea" id="RHEA:59468"/>
        <dbReference type="ChEBI" id="CHEBI:15377"/>
        <dbReference type="ChEBI" id="CHEBI:29985"/>
        <dbReference type="ChEBI" id="CHEBI:90779"/>
        <dbReference type="ChEBI" id="CHEBI:143103"/>
        <dbReference type="EC" id="3.4.19.13"/>
    </reaction>
</comment>
<dbReference type="RefSeq" id="WP_204699177.1">
    <property type="nucleotide sequence ID" value="NZ_JAFBEC010000012.1"/>
</dbReference>
<name>A0ABS2PH25_9BACL</name>
<dbReference type="EC" id="3.4.19.13" evidence="9"/>
<comment type="similarity">
    <text evidence="3 9">Belongs to the gamma-glutamyltransferase family.</text>
</comment>
<organism evidence="10 11">
    <name type="scientific">Geomicrobium sediminis</name>
    <dbReference type="NCBI Taxonomy" id="1347788"/>
    <lineage>
        <taxon>Bacteria</taxon>
        <taxon>Bacillati</taxon>
        <taxon>Bacillota</taxon>
        <taxon>Bacilli</taxon>
        <taxon>Bacillales</taxon>
        <taxon>Geomicrobium</taxon>
    </lineage>
</organism>